<accession>A0A376BT19</accession>
<keyword evidence="6" id="KW-1185">Reference proteome</keyword>
<dbReference type="AlphaFoldDB" id="A0A376BT19"/>
<evidence type="ECO:0000256" key="1">
    <source>
        <dbReference type="ARBA" id="ARBA00022729"/>
    </source>
</evidence>
<evidence type="ECO:0000313" key="6">
    <source>
        <dbReference type="Proteomes" id="UP000254209"/>
    </source>
</evidence>
<dbReference type="PANTHER" id="PTHR35936">
    <property type="entry name" value="MEMBRANE-BOUND LYTIC MUREIN TRANSGLYCOSYLASE F"/>
    <property type="match status" value="1"/>
</dbReference>
<dbReference type="RefSeq" id="WP_051968456.1">
    <property type="nucleotide sequence ID" value="NZ_CP091519.2"/>
</dbReference>
<evidence type="ECO:0000259" key="4">
    <source>
        <dbReference type="SMART" id="SM00079"/>
    </source>
</evidence>
<feature type="chain" id="PRO_5016946257" evidence="2">
    <location>
        <begin position="20"/>
        <end position="262"/>
    </location>
</feature>
<dbReference type="PANTHER" id="PTHR35936:SF17">
    <property type="entry name" value="ARGININE-BINDING EXTRACELLULAR PROTEIN ARTP"/>
    <property type="match status" value="1"/>
</dbReference>
<gene>
    <name evidence="5" type="primary">tcyA_1</name>
    <name evidence="5" type="ORF">NCTC10283_01701</name>
</gene>
<dbReference type="CDD" id="cd13530">
    <property type="entry name" value="PBP2_peptides_like"/>
    <property type="match status" value="1"/>
</dbReference>
<dbReference type="Gene3D" id="3.40.190.10">
    <property type="entry name" value="Periplasmic binding protein-like II"/>
    <property type="match status" value="2"/>
</dbReference>
<keyword evidence="1 2" id="KW-0732">Signal</keyword>
<dbReference type="GO" id="GO:0016020">
    <property type="term" value="C:membrane"/>
    <property type="evidence" value="ECO:0007669"/>
    <property type="project" value="InterPro"/>
</dbReference>
<reference evidence="5 6" key="1">
    <citation type="submission" date="2018-06" db="EMBL/GenBank/DDBJ databases">
        <authorList>
            <consortium name="Pathogen Informatics"/>
            <person name="Doyle S."/>
        </authorList>
    </citation>
    <scope>NUCLEOTIDE SEQUENCE [LARGE SCALE GENOMIC DNA]</scope>
    <source>
        <strain evidence="5 6">NCTC10283</strain>
    </source>
</reference>
<feature type="signal peptide" evidence="2">
    <location>
        <begin position="1"/>
        <end position="19"/>
    </location>
</feature>
<evidence type="ECO:0000259" key="3">
    <source>
        <dbReference type="SMART" id="SM00062"/>
    </source>
</evidence>
<dbReference type="Proteomes" id="UP000254209">
    <property type="component" value="Unassembled WGS sequence"/>
</dbReference>
<dbReference type="STRING" id="1120980.GCA_000745955_00814"/>
<organism evidence="5 6">
    <name type="scientific">Alysiella crassa</name>
    <dbReference type="NCBI Taxonomy" id="153491"/>
    <lineage>
        <taxon>Bacteria</taxon>
        <taxon>Pseudomonadati</taxon>
        <taxon>Pseudomonadota</taxon>
        <taxon>Betaproteobacteria</taxon>
        <taxon>Neisseriales</taxon>
        <taxon>Neisseriaceae</taxon>
        <taxon>Alysiella</taxon>
    </lineage>
</organism>
<dbReference type="Pfam" id="PF00497">
    <property type="entry name" value="SBP_bac_3"/>
    <property type="match status" value="1"/>
</dbReference>
<dbReference type="SMART" id="SM00062">
    <property type="entry name" value="PBPb"/>
    <property type="match status" value="1"/>
</dbReference>
<dbReference type="EMBL" id="UFSO01000003">
    <property type="protein sequence ID" value="SSY80147.1"/>
    <property type="molecule type" value="Genomic_DNA"/>
</dbReference>
<dbReference type="GO" id="GO:0015276">
    <property type="term" value="F:ligand-gated monoatomic ion channel activity"/>
    <property type="evidence" value="ECO:0007669"/>
    <property type="project" value="InterPro"/>
</dbReference>
<dbReference type="SMART" id="SM00079">
    <property type="entry name" value="PBPe"/>
    <property type="match status" value="1"/>
</dbReference>
<proteinExistence type="predicted"/>
<dbReference type="PROSITE" id="PS51257">
    <property type="entry name" value="PROKAR_LIPOPROTEIN"/>
    <property type="match status" value="1"/>
</dbReference>
<feature type="domain" description="Solute-binding protein family 3/N-terminal" evidence="3">
    <location>
        <begin position="37"/>
        <end position="262"/>
    </location>
</feature>
<feature type="domain" description="Ionotropic glutamate receptor C-terminal" evidence="4">
    <location>
        <begin position="37"/>
        <end position="261"/>
    </location>
</feature>
<evidence type="ECO:0000256" key="2">
    <source>
        <dbReference type="SAM" id="SignalP"/>
    </source>
</evidence>
<evidence type="ECO:0000313" key="5">
    <source>
        <dbReference type="EMBL" id="SSY80147.1"/>
    </source>
</evidence>
<sequence>MSNYIAKMTLLLGIFALTACEKEQANPNTPPKEVKSVYRVASELSKFPVVMHDTKTNKVEGFEAELLQAVAEKQGFTVEYTIDTWQGLLNKLDNNQADMLLGSITITDERRQKMDFTDPVLPYKTGVMVIPKLAQAKSFSELKGKKVNLRQNTVYEKLTPIFANESGSNMVYPESVWGQVKSLISGESEAMVGASITLEYYKTRYPEHNFHIIYEANSPISHYGWAVKKGDNELVHRLNMGLNKVKQDGTYDRIYQKYWSKQ</sequence>
<dbReference type="SUPFAM" id="SSF53850">
    <property type="entry name" value="Periplasmic binding protein-like II"/>
    <property type="match status" value="1"/>
</dbReference>
<protein>
    <submittedName>
        <fullName evidence="5">L-cystine-binding protein tcyA</fullName>
    </submittedName>
</protein>
<name>A0A376BT19_9NEIS</name>
<dbReference type="InterPro" id="IPR001320">
    <property type="entry name" value="Iontro_rcpt_C"/>
</dbReference>
<dbReference type="InterPro" id="IPR001638">
    <property type="entry name" value="Solute-binding_3/MltF_N"/>
</dbReference>